<reference evidence="10" key="1">
    <citation type="submission" date="2023-04" db="EMBL/GenBank/DDBJ databases">
        <title>Ambrosiozyma monospora NBRC 1965.</title>
        <authorList>
            <person name="Ichikawa N."/>
            <person name="Sato H."/>
            <person name="Tonouchi N."/>
        </authorList>
    </citation>
    <scope>NUCLEOTIDE SEQUENCE</scope>
    <source>
        <strain evidence="10">NBRC 1965</strain>
    </source>
</reference>
<dbReference type="Pfam" id="PF00172">
    <property type="entry name" value="Zn_clus"/>
    <property type="match status" value="1"/>
</dbReference>
<keyword evidence="11" id="KW-1185">Reference proteome</keyword>
<proteinExistence type="predicted"/>
<keyword evidence="4" id="KW-0238">DNA-binding</keyword>
<evidence type="ECO:0000313" key="11">
    <source>
        <dbReference type="Proteomes" id="UP001165063"/>
    </source>
</evidence>
<dbReference type="GO" id="GO:0000978">
    <property type="term" value="F:RNA polymerase II cis-regulatory region sequence-specific DNA binding"/>
    <property type="evidence" value="ECO:0007669"/>
    <property type="project" value="TreeGrafter"/>
</dbReference>
<sequence length="203" mass="23461">MNLESSNITHTDYQSQRQPKKRNRPSFVCTNCKKKKIKCDRQKPCHNCVKAGISRYCEYPIPTLNHLFEESRDEQPSDASLKDEVNELKSEIMNLEKLLTSFQNKNDQQQHQMTLDLSNTAELFDKKLPSLKTFKVAMKPSRISFSGPLSLLTILNYNFNFRLFGSLAKFLDAERLAWKQLNGNPSYIQKLINADIKGDDLII</sequence>
<evidence type="ECO:0000256" key="5">
    <source>
        <dbReference type="ARBA" id="ARBA00023163"/>
    </source>
</evidence>
<dbReference type="PROSITE" id="PS50048">
    <property type="entry name" value="ZN2_CY6_FUNGAL_2"/>
    <property type="match status" value="1"/>
</dbReference>
<dbReference type="GO" id="GO:0005634">
    <property type="term" value="C:nucleus"/>
    <property type="evidence" value="ECO:0007669"/>
    <property type="project" value="TreeGrafter"/>
</dbReference>
<dbReference type="SMART" id="SM00066">
    <property type="entry name" value="GAL4"/>
    <property type="match status" value="1"/>
</dbReference>
<dbReference type="EMBL" id="BSXU01000923">
    <property type="protein sequence ID" value="GMG22117.1"/>
    <property type="molecule type" value="Genomic_DNA"/>
</dbReference>
<keyword evidence="5" id="KW-0804">Transcription</keyword>
<accession>A0A9W7DIH5</accession>
<comment type="caution">
    <text evidence="10">The sequence shown here is derived from an EMBL/GenBank/DDBJ whole genome shotgun (WGS) entry which is preliminary data.</text>
</comment>
<dbReference type="GO" id="GO:0001228">
    <property type="term" value="F:DNA-binding transcription activator activity, RNA polymerase II-specific"/>
    <property type="evidence" value="ECO:0007669"/>
    <property type="project" value="TreeGrafter"/>
</dbReference>
<evidence type="ECO:0000256" key="1">
    <source>
        <dbReference type="ARBA" id="ARBA00022723"/>
    </source>
</evidence>
<evidence type="ECO:0000256" key="4">
    <source>
        <dbReference type="ARBA" id="ARBA00023125"/>
    </source>
</evidence>
<dbReference type="SUPFAM" id="SSF161270">
    <property type="entry name" value="PspA lactotransferrin-binding region"/>
    <property type="match status" value="1"/>
</dbReference>
<keyword evidence="6" id="KW-0539">Nucleus</keyword>
<dbReference type="CDD" id="cd00067">
    <property type="entry name" value="GAL4"/>
    <property type="match status" value="1"/>
</dbReference>
<evidence type="ECO:0000313" key="10">
    <source>
        <dbReference type="EMBL" id="GMG22117.1"/>
    </source>
</evidence>
<dbReference type="InterPro" id="IPR036864">
    <property type="entry name" value="Zn2-C6_fun-type_DNA-bd_sf"/>
</dbReference>
<evidence type="ECO:0000256" key="2">
    <source>
        <dbReference type="ARBA" id="ARBA00022833"/>
    </source>
</evidence>
<dbReference type="PROSITE" id="PS00463">
    <property type="entry name" value="ZN2_CY6_FUNGAL_1"/>
    <property type="match status" value="1"/>
</dbReference>
<protein>
    <submittedName>
        <fullName evidence="10">Unnamed protein product</fullName>
    </submittedName>
</protein>
<organism evidence="10 11">
    <name type="scientific">Ambrosiozyma monospora</name>
    <name type="common">Yeast</name>
    <name type="synonym">Endomycopsis monosporus</name>
    <dbReference type="NCBI Taxonomy" id="43982"/>
    <lineage>
        <taxon>Eukaryota</taxon>
        <taxon>Fungi</taxon>
        <taxon>Dikarya</taxon>
        <taxon>Ascomycota</taxon>
        <taxon>Saccharomycotina</taxon>
        <taxon>Pichiomycetes</taxon>
        <taxon>Pichiales</taxon>
        <taxon>Pichiaceae</taxon>
        <taxon>Ambrosiozyma</taxon>
    </lineage>
</organism>
<feature type="compositionally biased region" description="Polar residues" evidence="8">
    <location>
        <begin position="1"/>
        <end position="17"/>
    </location>
</feature>
<evidence type="ECO:0000259" key="9">
    <source>
        <dbReference type="PROSITE" id="PS50048"/>
    </source>
</evidence>
<dbReference type="InterPro" id="IPR051430">
    <property type="entry name" value="Fungal_TF_Env_Response"/>
</dbReference>
<keyword evidence="1" id="KW-0479">Metal-binding</keyword>
<dbReference type="SUPFAM" id="SSF57701">
    <property type="entry name" value="Zn2/Cys6 DNA-binding domain"/>
    <property type="match status" value="1"/>
</dbReference>
<dbReference type="PANTHER" id="PTHR31944">
    <property type="entry name" value="HEME-RESPONSIVE ZINC FINGER TRANSCRIPTION FACTOR HAP1"/>
    <property type="match status" value="1"/>
</dbReference>
<dbReference type="Gene3D" id="4.10.240.10">
    <property type="entry name" value="Zn(2)-C6 fungal-type DNA-binding domain"/>
    <property type="match status" value="1"/>
</dbReference>
<dbReference type="Proteomes" id="UP001165063">
    <property type="component" value="Unassembled WGS sequence"/>
</dbReference>
<feature type="domain" description="Zn(2)-C6 fungal-type" evidence="9">
    <location>
        <begin position="28"/>
        <end position="59"/>
    </location>
</feature>
<dbReference type="GO" id="GO:0008270">
    <property type="term" value="F:zinc ion binding"/>
    <property type="evidence" value="ECO:0007669"/>
    <property type="project" value="InterPro"/>
</dbReference>
<feature type="coiled-coil region" evidence="7">
    <location>
        <begin position="78"/>
        <end position="112"/>
    </location>
</feature>
<dbReference type="PANTHER" id="PTHR31944:SF131">
    <property type="entry name" value="HEME-RESPONSIVE ZINC FINGER TRANSCRIPTION FACTOR HAP1"/>
    <property type="match status" value="1"/>
</dbReference>
<dbReference type="InterPro" id="IPR001138">
    <property type="entry name" value="Zn2Cys6_DnaBD"/>
</dbReference>
<evidence type="ECO:0000256" key="6">
    <source>
        <dbReference type="ARBA" id="ARBA00023242"/>
    </source>
</evidence>
<evidence type="ECO:0000256" key="8">
    <source>
        <dbReference type="SAM" id="MobiDB-lite"/>
    </source>
</evidence>
<keyword evidence="2" id="KW-0862">Zinc</keyword>
<gene>
    <name evidence="10" type="ORF">Amon01_000250600</name>
</gene>
<evidence type="ECO:0000256" key="7">
    <source>
        <dbReference type="SAM" id="Coils"/>
    </source>
</evidence>
<dbReference type="AlphaFoldDB" id="A0A9W7DIH5"/>
<keyword evidence="7" id="KW-0175">Coiled coil</keyword>
<name>A0A9W7DIH5_AMBMO</name>
<feature type="region of interest" description="Disordered" evidence="8">
    <location>
        <begin position="1"/>
        <end position="25"/>
    </location>
</feature>
<evidence type="ECO:0000256" key="3">
    <source>
        <dbReference type="ARBA" id="ARBA00023015"/>
    </source>
</evidence>
<keyword evidence="3" id="KW-0805">Transcription regulation</keyword>